<dbReference type="InterPro" id="IPR013083">
    <property type="entry name" value="Znf_RING/FYVE/PHD"/>
</dbReference>
<evidence type="ECO:0000256" key="9">
    <source>
        <dbReference type="ARBA" id="ARBA00022840"/>
    </source>
</evidence>
<feature type="compositionally biased region" description="Basic and acidic residues" evidence="13">
    <location>
        <begin position="357"/>
        <end position="367"/>
    </location>
</feature>
<reference evidence="16 17" key="1">
    <citation type="submission" date="2020-05" db="EMBL/GenBank/DDBJ databases">
        <authorList>
            <person name="Casaregola S."/>
            <person name="Devillers H."/>
            <person name="Grondin C."/>
        </authorList>
    </citation>
    <scope>NUCLEOTIDE SEQUENCE [LARGE SCALE GENOMIC DNA]</scope>
    <source>
        <strain evidence="16 17">CLIB 1767</strain>
    </source>
</reference>
<keyword evidence="7 12" id="KW-0418">Kinase</keyword>
<feature type="region of interest" description="Disordered" evidence="13">
    <location>
        <begin position="1"/>
        <end position="26"/>
    </location>
</feature>
<evidence type="ECO:0000256" key="3">
    <source>
        <dbReference type="ARBA" id="ARBA00022679"/>
    </source>
</evidence>
<dbReference type="InterPro" id="IPR027409">
    <property type="entry name" value="GroEL-like_apical_dom_sf"/>
</dbReference>
<dbReference type="GO" id="GO:0008270">
    <property type="term" value="F:zinc ion binding"/>
    <property type="evidence" value="ECO:0007669"/>
    <property type="project" value="UniProtKB-KW"/>
</dbReference>
<evidence type="ECO:0000256" key="12">
    <source>
        <dbReference type="PROSITE-ProRule" id="PRU00781"/>
    </source>
</evidence>
<feature type="region of interest" description="Disordered" evidence="13">
    <location>
        <begin position="353"/>
        <end position="374"/>
    </location>
</feature>
<name>A0A8H2VFA5_9SACH</name>
<dbReference type="InterPro" id="IPR000306">
    <property type="entry name" value="Znf_FYVE"/>
</dbReference>
<feature type="compositionally biased region" description="Polar residues" evidence="13">
    <location>
        <begin position="1875"/>
        <end position="1905"/>
    </location>
</feature>
<feature type="compositionally biased region" description="Polar residues" evidence="13">
    <location>
        <begin position="617"/>
        <end position="627"/>
    </location>
</feature>
<dbReference type="OrthoDB" id="158357at2759"/>
<keyword evidence="9 12" id="KW-0067">ATP-binding</keyword>
<dbReference type="FunFam" id="3.30.40.10:FF:000283">
    <property type="entry name" value="1-phosphatidylinositol-3-phosphate 5-kinase (Fab1)"/>
    <property type="match status" value="1"/>
</dbReference>
<dbReference type="Pfam" id="PF01363">
    <property type="entry name" value="FYVE"/>
    <property type="match status" value="1"/>
</dbReference>
<dbReference type="GO" id="GO:0051082">
    <property type="term" value="F:unfolded protein binding"/>
    <property type="evidence" value="ECO:0007669"/>
    <property type="project" value="UniProtKB-ARBA"/>
</dbReference>
<feature type="compositionally biased region" description="Polar residues" evidence="13">
    <location>
        <begin position="1495"/>
        <end position="1504"/>
    </location>
</feature>
<feature type="domain" description="PIPK" evidence="15">
    <location>
        <begin position="1874"/>
        <end position="2198"/>
    </location>
</feature>
<dbReference type="PROSITE" id="PS50178">
    <property type="entry name" value="ZF_FYVE"/>
    <property type="match status" value="1"/>
</dbReference>
<dbReference type="GO" id="GO:0046854">
    <property type="term" value="P:phosphatidylinositol phosphate biosynthetic process"/>
    <property type="evidence" value="ECO:0007669"/>
    <property type="project" value="TreeGrafter"/>
</dbReference>
<feature type="region of interest" description="Disordered" evidence="13">
    <location>
        <begin position="1866"/>
        <end position="1906"/>
    </location>
</feature>
<keyword evidence="6 11" id="KW-0863">Zinc-finger</keyword>
<evidence type="ECO:0000259" key="14">
    <source>
        <dbReference type="PROSITE" id="PS50178"/>
    </source>
</evidence>
<evidence type="ECO:0000256" key="4">
    <source>
        <dbReference type="ARBA" id="ARBA00022723"/>
    </source>
</evidence>
<dbReference type="Gene3D" id="3.50.7.10">
    <property type="entry name" value="GroEL"/>
    <property type="match status" value="1"/>
</dbReference>
<dbReference type="SUPFAM" id="SSF57903">
    <property type="entry name" value="FYVE/PHD zinc finger"/>
    <property type="match status" value="1"/>
</dbReference>
<feature type="domain" description="FYVE-type" evidence="14">
    <location>
        <begin position="251"/>
        <end position="310"/>
    </location>
</feature>
<keyword evidence="3 12" id="KW-0808">Transferase</keyword>
<dbReference type="GO" id="GO:0010008">
    <property type="term" value="C:endosome membrane"/>
    <property type="evidence" value="ECO:0007669"/>
    <property type="project" value="TreeGrafter"/>
</dbReference>
<keyword evidence="17" id="KW-1185">Reference proteome</keyword>
<dbReference type="Gene3D" id="3.30.810.10">
    <property type="entry name" value="2-Layer Sandwich"/>
    <property type="match status" value="1"/>
</dbReference>
<dbReference type="FunFam" id="3.50.7.10:FF:000007">
    <property type="entry name" value="1-phosphatidylinositol 3-phosphate 5-kinase isoform X1"/>
    <property type="match status" value="1"/>
</dbReference>
<feature type="region of interest" description="Disordered" evidence="13">
    <location>
        <begin position="567"/>
        <end position="627"/>
    </location>
</feature>
<accession>A0A8H2VFA5</accession>
<evidence type="ECO:0000256" key="10">
    <source>
        <dbReference type="ARBA" id="ARBA00075294"/>
    </source>
</evidence>
<dbReference type="InterPro" id="IPR027410">
    <property type="entry name" value="TCP-1-like_intermed_sf"/>
</dbReference>
<dbReference type="PROSITE" id="PS51455">
    <property type="entry name" value="PIPK"/>
    <property type="match status" value="1"/>
</dbReference>
<dbReference type="RefSeq" id="XP_041406375.1">
    <property type="nucleotide sequence ID" value="XM_041550441.1"/>
</dbReference>
<dbReference type="PANTHER" id="PTHR45748">
    <property type="entry name" value="1-PHOSPHATIDYLINOSITOL 3-PHOSPHATE 5-KINASE-RELATED"/>
    <property type="match status" value="1"/>
</dbReference>
<evidence type="ECO:0000313" key="16">
    <source>
        <dbReference type="EMBL" id="CAB4254531.1"/>
    </source>
</evidence>
<dbReference type="PANTHER" id="PTHR45748:SF7">
    <property type="entry name" value="1-PHOSPHATIDYLINOSITOL 3-PHOSPHATE 5-KINASE-RELATED"/>
    <property type="match status" value="1"/>
</dbReference>
<comment type="catalytic activity">
    <reaction evidence="1">
        <text>a 1,2-diacyl-sn-glycero-3-phospho-(1D-myo-inositol-3-phosphate) + ATP = a 1,2-diacyl-sn-glycero-3-phospho-(1D-myo-inositol-3,5-bisphosphate) + ADP + H(+)</text>
        <dbReference type="Rhea" id="RHEA:13609"/>
        <dbReference type="ChEBI" id="CHEBI:15378"/>
        <dbReference type="ChEBI" id="CHEBI:30616"/>
        <dbReference type="ChEBI" id="CHEBI:57923"/>
        <dbReference type="ChEBI" id="CHEBI:58088"/>
        <dbReference type="ChEBI" id="CHEBI:456216"/>
        <dbReference type="EC" id="2.7.1.150"/>
    </reaction>
</comment>
<dbReference type="GO" id="GO:0032266">
    <property type="term" value="F:phosphatidylinositol-3-phosphate binding"/>
    <property type="evidence" value="ECO:0007669"/>
    <property type="project" value="UniProtKB-ARBA"/>
</dbReference>
<evidence type="ECO:0000256" key="13">
    <source>
        <dbReference type="SAM" id="MobiDB-lite"/>
    </source>
</evidence>
<evidence type="ECO:0000256" key="5">
    <source>
        <dbReference type="ARBA" id="ARBA00022741"/>
    </source>
</evidence>
<dbReference type="GO" id="GO:0005524">
    <property type="term" value="F:ATP binding"/>
    <property type="evidence" value="ECO:0007669"/>
    <property type="project" value="UniProtKB-UniRule"/>
</dbReference>
<dbReference type="CDD" id="cd17300">
    <property type="entry name" value="PIPKc_PIKfyve"/>
    <property type="match status" value="1"/>
</dbReference>
<dbReference type="EC" id="2.7.1.150" evidence="2"/>
<proteinExistence type="predicted"/>
<keyword evidence="8" id="KW-0862">Zinc</keyword>
<dbReference type="Pfam" id="PF00118">
    <property type="entry name" value="Cpn60_TCP1"/>
    <property type="match status" value="1"/>
</dbReference>
<dbReference type="SUPFAM" id="SSF52029">
    <property type="entry name" value="GroEL apical domain-like"/>
    <property type="match status" value="1"/>
</dbReference>
<dbReference type="FunFam" id="3.30.800.10:FF:000005">
    <property type="entry name" value="1-phosphatidylinositol-3-phosphate 5-kinase (Fab1)"/>
    <property type="match status" value="1"/>
</dbReference>
<gene>
    <name evidence="16" type="ORF">KABA2_04S08404</name>
</gene>
<dbReference type="CDD" id="cd03334">
    <property type="entry name" value="Fab1_TCP"/>
    <property type="match status" value="1"/>
</dbReference>
<evidence type="ECO:0000256" key="2">
    <source>
        <dbReference type="ARBA" id="ARBA00012009"/>
    </source>
</evidence>
<feature type="compositionally biased region" description="Basic and acidic residues" evidence="13">
    <location>
        <begin position="1505"/>
        <end position="1518"/>
    </location>
</feature>
<dbReference type="Proteomes" id="UP000644660">
    <property type="component" value="Unassembled WGS sequence"/>
</dbReference>
<dbReference type="GO" id="GO:0000285">
    <property type="term" value="F:1-phosphatidylinositol-3-phosphate 5-kinase activity"/>
    <property type="evidence" value="ECO:0007669"/>
    <property type="project" value="UniProtKB-EC"/>
</dbReference>
<dbReference type="InterPro" id="IPR027484">
    <property type="entry name" value="PInositol-4-P-5-kinase_N"/>
</dbReference>
<dbReference type="InterPro" id="IPR002498">
    <property type="entry name" value="PInositol-4-P-4/5-kinase_core"/>
</dbReference>
<dbReference type="FunFam" id="3.30.810.10:FF:000001">
    <property type="entry name" value="1-phosphatidylinositol 3-phosphate 5-kinase FAB1"/>
    <property type="match status" value="1"/>
</dbReference>
<evidence type="ECO:0000256" key="11">
    <source>
        <dbReference type="PROSITE-ProRule" id="PRU00091"/>
    </source>
</evidence>
<evidence type="ECO:0000256" key="8">
    <source>
        <dbReference type="ARBA" id="ARBA00022833"/>
    </source>
</evidence>
<dbReference type="InterPro" id="IPR027483">
    <property type="entry name" value="PInositol-4-P-4/5-kinase_C_sf"/>
</dbReference>
<keyword evidence="5 12" id="KW-0547">Nucleotide-binding</keyword>
<dbReference type="GO" id="GO:0000329">
    <property type="term" value="C:fungal-type vacuole membrane"/>
    <property type="evidence" value="ECO:0007669"/>
    <property type="project" value="TreeGrafter"/>
</dbReference>
<feature type="region of interest" description="Disordered" evidence="13">
    <location>
        <begin position="689"/>
        <end position="709"/>
    </location>
</feature>
<dbReference type="Pfam" id="PF01504">
    <property type="entry name" value="PIP5K"/>
    <property type="match status" value="1"/>
</dbReference>
<dbReference type="SMART" id="SM00064">
    <property type="entry name" value="FYVE"/>
    <property type="match status" value="1"/>
</dbReference>
<feature type="region of interest" description="Disordered" evidence="13">
    <location>
        <begin position="1488"/>
        <end position="1547"/>
    </location>
</feature>
<protein>
    <recommendedName>
        <fullName evidence="2">1-phosphatidylinositol-3-phosphate 5-kinase</fullName>
        <ecNumber evidence="2">2.7.1.150</ecNumber>
    </recommendedName>
    <alternativeName>
        <fullName evidence="10">Type III PIP kinase</fullName>
    </alternativeName>
</protein>
<sequence>MSNENISKDGNSIQSDTSSNKQSNQFNTLSSIEKPEFLGRPIVIPLKSTTTIDTNPVLSNITVPNKIFLDNTSQKSTAAPTTITTATATTTTTTTATTAQNQIDNLIDLRKIREDDNNNNNNNGPENLVIPRTFSPAMAARIPSMRDSSPIMPMEQQNKHKSLTFTLNNDKNLKRSSTYASKSTVKAIPIASNKKNNTLNYSMNDAESSISRSSSMTTSLSRSFLFGFYNDNRKSKQATKNVLSKEYWMKDESSKECFTCGKPFNTFRRKHHCRICGQIFCSSCTLQIPAEKFGFSGNMRVCHNCFEQANNYEDSSDEDEDNIVDISGQVIDHQHSLLRNDIDNEYNNISRSMTSINEERDGSEHPTELSTSRKQREVLLLNNDDVQSIMTSGEDSKLFVSTPPPPPKMAIPATRQGESLEISFKNNVGRNKQVISPNNNVNVNHGLPNVMKLVSPSNHNTYNRDTYTLRDLNILRTPASSPFKNGNISNKGEASYHQPYHVRNKPSTSRLGRSIFNYVTSATSAPLDEKSVTTLHDNEQRQTTDHAKNIIENLTNKNFKFKFNYGQNNNNKQLDHEFADPDNQNPEIRLPSDETREDEGTMSIYSSLNGAVHSDNPIRSTRNSTRSFQRAQASLQRMRSRRKSKSKIGTVNVYRDINLLTHSTPNLLSVVSDNDSSEFALSKFPDITSVTDEKNDDESSETAEGTNLDRISNMNLSGLQYSKPQTTPNSLSNSLLISSKHNSGKSNTFNQWKRLSSISGLRYHQGNKNALNEVATLHFKELLIQVLNDQDITKTDKWLDILENMALENIQNITLSARDSNTLDYRQKYVKIKRITGGSISDSEYIDGIVFAKALPIKGMPRYVDNPRILLVMFPLEYQRNENQFLSIESVFSQEKEYLNKLISRITSLNPDIIFAGANVSGYALQLLHNAGIVVQFNMKPQVIERIARLTEADIAISIDKLASNVKMGECSSFEVKTYIYGNISRTYTFLRGCNSSLGGTILLRGDNADNLRKIKHVVEFMVYVEFSLKLESSFFNDNFIQLSTDFYLKQKIEKETTICTGYFSDFLIKLNKRILTVSPTVEFPIPFLLTRARNIENDIQNRMLEYEKLNDDGAMNDVNKLTDLDIKSTLTLTDVKYISKFILEKDINDLKLQFQRKSRQWEVSYSLSSNLLGTGSHQSITVLYSMVSTKTATPCIDPQLVTIDYFWDTDISIGQFIENVVSTAWYPCDGGCNGLLFDHYRSYVHGSGKVDVLIEKFQTKLPKLKNVILTWSYCKKCGTSTPILQLSEKTWNYSFGKYLEVMFWSKKGSLSDIGKCEHDFTKDHVKYFGYNDLVVRMEYSDLELYELLTPPPKINWKPKVDIKMKVELYYQILDKINMFYESVTNRLERIKLDSLTDEKTQSGEEIIINLKEKSETEKKILFDDLETIYRETPGDSHLKLNSIVKELYDNALAWDSEFNYFGKTFLPSETDISRITTNQLKKLFSDENSDRKNSISSLGSSNFRESKNIIDRGSEQEHEMEEEEGKEKREHREDKPNTVLGDKISLPKPDFSTTFAIDTDSADTQTIDNQTTHTLYKAHMPSPLVNPNNTIDGRSYSNPSKHNNVTKLANFFDQMHLDAISKEFELQRELQRRKLNMTKYLGLKPQSISPIVEIYKDVNDAVDEPLHDITKDNLADYFINHKNGIQLGDRSSPTQQLNQNLENELENSISQWGQHLLKKDDMLKAKDGDHVIEFADKVTDSATAEPLPPVTTPTIVVKDDSTPAPEKNLLMKALTNFWADRSSSLWNPLSYPTSSTEHVFSDNNVIIREDEPSSLIAFCLNTRDYRTKINKMESQHKQKLGDDAVLAELQTNHTNDEKVLEALGKEVSDKESTSRVTTDGLITTNGEDNSNENTATPSTSQPLDNESETLESFMTKKTAVHLRYQFEDELTVMSCKIFFTEHFDAFRRICNCGDNFIQSLSRCVKWDSSGGKSGSGFLKTLDDRFVIKELSHSELDAFIKFAPSYFEYMAQAMFHDLPTSLAKVFGFYQIQVKNSLSGAKSYKMDVIIMENLFYEKKTSRIFDLKGSMRNRHVEQTGKENEVLLDENMVEYIYESPIHVREYDKKLLRASLWNDTLFLAKMNVMDYSLVIGIDNDNYTLVVGIIDFIRTFTWDKKLESWVKEKGLVGVGSSSIVKQPTVVTPRQYKNRFREAMERYILMVPDPWFQETN</sequence>
<dbReference type="CDD" id="cd15725">
    <property type="entry name" value="FYVE_PIKfyve_Fab1"/>
    <property type="match status" value="1"/>
</dbReference>
<dbReference type="Gene3D" id="3.30.800.10">
    <property type="entry name" value="Phosphatidylinositol Phosphate Kinase II Beta"/>
    <property type="match status" value="1"/>
</dbReference>
<feature type="compositionally biased region" description="Basic and acidic residues" evidence="13">
    <location>
        <begin position="1526"/>
        <end position="1537"/>
    </location>
</feature>
<dbReference type="Gene3D" id="3.30.40.10">
    <property type="entry name" value="Zinc/RING finger domain, C3HC4 (zinc finger)"/>
    <property type="match status" value="1"/>
</dbReference>
<evidence type="ECO:0000313" key="17">
    <source>
        <dbReference type="Proteomes" id="UP000644660"/>
    </source>
</evidence>
<dbReference type="GeneID" id="64857529"/>
<keyword evidence="4" id="KW-0479">Metal-binding</keyword>
<dbReference type="SUPFAM" id="SSF54849">
    <property type="entry name" value="GroEL-intermediate domain like"/>
    <property type="match status" value="1"/>
</dbReference>
<evidence type="ECO:0000256" key="7">
    <source>
        <dbReference type="ARBA" id="ARBA00022777"/>
    </source>
</evidence>
<organism evidence="16 17">
    <name type="scientific">Maudiozyma barnettii</name>
    <dbReference type="NCBI Taxonomy" id="61262"/>
    <lineage>
        <taxon>Eukaryota</taxon>
        <taxon>Fungi</taxon>
        <taxon>Dikarya</taxon>
        <taxon>Ascomycota</taxon>
        <taxon>Saccharomycotina</taxon>
        <taxon>Saccharomycetes</taxon>
        <taxon>Saccharomycetales</taxon>
        <taxon>Saccharomycetaceae</taxon>
        <taxon>Maudiozyma</taxon>
    </lineage>
</organism>
<dbReference type="SUPFAM" id="SSF56104">
    <property type="entry name" value="SAICAR synthase-like"/>
    <property type="match status" value="1"/>
</dbReference>
<dbReference type="InterPro" id="IPR044769">
    <property type="entry name" value="PIKfyve_PIPKc"/>
</dbReference>
<dbReference type="InterPro" id="IPR011011">
    <property type="entry name" value="Znf_FYVE_PHD"/>
</dbReference>
<evidence type="ECO:0000256" key="1">
    <source>
        <dbReference type="ARBA" id="ARBA00000768"/>
    </source>
</evidence>
<dbReference type="EMBL" id="CAEFZW010000004">
    <property type="protein sequence ID" value="CAB4254531.1"/>
    <property type="molecule type" value="Genomic_DNA"/>
</dbReference>
<dbReference type="InterPro" id="IPR002423">
    <property type="entry name" value="Cpn60/GroEL/TCP-1"/>
</dbReference>
<evidence type="ECO:0000259" key="15">
    <source>
        <dbReference type="PROSITE" id="PS51455"/>
    </source>
</evidence>
<dbReference type="SMART" id="SM00330">
    <property type="entry name" value="PIPKc"/>
    <property type="match status" value="1"/>
</dbReference>
<comment type="caution">
    <text evidence="16">The sequence shown here is derived from an EMBL/GenBank/DDBJ whole genome shotgun (WGS) entry which is preliminary data.</text>
</comment>
<dbReference type="InterPro" id="IPR017455">
    <property type="entry name" value="Znf_FYVE-rel"/>
</dbReference>
<evidence type="ECO:0000256" key="6">
    <source>
        <dbReference type="ARBA" id="ARBA00022771"/>
    </source>
</evidence>